<dbReference type="InterPro" id="IPR032466">
    <property type="entry name" value="Metal_Hydrolase"/>
</dbReference>
<dbReference type="EMBL" id="RCXO01000045">
    <property type="protein sequence ID" value="RYT74463.1"/>
    <property type="molecule type" value="Genomic_DNA"/>
</dbReference>
<dbReference type="RefSeq" id="WP_118217135.1">
    <property type="nucleotide sequence ID" value="NZ_RCXO01000045.1"/>
</dbReference>
<evidence type="ECO:0000313" key="3">
    <source>
        <dbReference type="Proteomes" id="UP000291191"/>
    </source>
</evidence>
<dbReference type="Gene3D" id="3.20.20.140">
    <property type="entry name" value="Metal-dependent hydrolases"/>
    <property type="match status" value="1"/>
</dbReference>
<dbReference type="GO" id="GO:0016810">
    <property type="term" value="F:hydrolase activity, acting on carbon-nitrogen (but not peptide) bonds"/>
    <property type="evidence" value="ECO:0007669"/>
    <property type="project" value="InterPro"/>
</dbReference>
<evidence type="ECO:0000259" key="1">
    <source>
        <dbReference type="Pfam" id="PF07969"/>
    </source>
</evidence>
<feature type="domain" description="Amidohydrolase 3" evidence="1">
    <location>
        <begin position="76"/>
        <end position="562"/>
    </location>
</feature>
<comment type="caution">
    <text evidence="2">The sequence shown here is derived from an EMBL/GenBank/DDBJ whole genome shotgun (WGS) entry which is preliminary data.</text>
</comment>
<dbReference type="Pfam" id="PF07969">
    <property type="entry name" value="Amidohydro_3"/>
    <property type="match status" value="1"/>
</dbReference>
<proteinExistence type="predicted"/>
<accession>A0A4Q5H1U6</accession>
<evidence type="ECO:0000313" key="2">
    <source>
        <dbReference type="EMBL" id="RYT74463.1"/>
    </source>
</evidence>
<organism evidence="2 3">
    <name type="scientific">Bacteroides intestinalis</name>
    <dbReference type="NCBI Taxonomy" id="329854"/>
    <lineage>
        <taxon>Bacteria</taxon>
        <taxon>Pseudomonadati</taxon>
        <taxon>Bacteroidota</taxon>
        <taxon>Bacteroidia</taxon>
        <taxon>Bacteroidales</taxon>
        <taxon>Bacteroidaceae</taxon>
        <taxon>Bacteroides</taxon>
    </lineage>
</organism>
<dbReference type="OrthoDB" id="1122525at2"/>
<dbReference type="SUPFAM" id="SSF51338">
    <property type="entry name" value="Composite domain of metallo-dependent hydrolases"/>
    <property type="match status" value="1"/>
</dbReference>
<protein>
    <submittedName>
        <fullName evidence="2">Amidohydrolase</fullName>
    </submittedName>
</protein>
<dbReference type="Proteomes" id="UP000291191">
    <property type="component" value="Unassembled WGS sequence"/>
</dbReference>
<dbReference type="InterPro" id="IPR011059">
    <property type="entry name" value="Metal-dep_hydrolase_composite"/>
</dbReference>
<dbReference type="AlphaFoldDB" id="A0A4Q5H1U6"/>
<reference evidence="2 3" key="1">
    <citation type="journal article" date="2019" name="Science, e1252229">
        <title>Invertible promoters mediate bacterial phase variation, antibiotic resistance, and host adaptation in the gut.</title>
        <authorList>
            <person name="Jiang X."/>
            <person name="Hall A.B."/>
            <person name="Arthur T.D."/>
            <person name="Plichta D.R."/>
            <person name="Covington C.T."/>
            <person name="Poyet M."/>
            <person name="Crothers J."/>
            <person name="Moses P.L."/>
            <person name="Tolonen A.C."/>
            <person name="Vlamakis H."/>
            <person name="Alm E.J."/>
            <person name="Xavier R.J."/>
        </authorList>
    </citation>
    <scope>NUCLEOTIDE SEQUENCE [LARGE SCALE GENOMIC DNA]</scope>
    <source>
        <strain evidence="3">bf_0095</strain>
    </source>
</reference>
<dbReference type="InterPro" id="IPR013108">
    <property type="entry name" value="Amidohydro_3"/>
</dbReference>
<gene>
    <name evidence="2" type="ORF">EAJ06_22335</name>
</gene>
<dbReference type="Gene3D" id="2.30.40.10">
    <property type="entry name" value="Urease, subunit C, domain 1"/>
    <property type="match status" value="1"/>
</dbReference>
<dbReference type="PANTHER" id="PTHR22642:SF2">
    <property type="entry name" value="PROTEIN LONG AFTER FAR-RED 3"/>
    <property type="match status" value="1"/>
</dbReference>
<sequence>MRIRKIISIHISLLIALCICGCKGQQSLVAIYENGNIYTCEDSCVHAEAMAVSEGKILCVGKNRDMEKYKKGNATVIDLHGKTVLPGFIESHAHPAGFAFMSAGNIMTVNGKSTKDEIIRQLKNYLKEHPDATHILGIGYALSNLGLPDGETPTATDLDDVSADIPILLYDDGCHSGWVNSKALALADITENTPDPLPGAHYYVRYPGTRKPTGYLCETTVHTTANALPFNTVSNVSDHLDKALKYYTELGFTGIVDAGDLHSTTYDAVKQLRDRNKLNMYYQRGYWASQALSVEDNIKRLKQLDEEYSGGNYYCNLYKMFMDGTIDAESGALIEPYSSSGTVVNPFFGMEELVEHVASSLRAGYGVHVHSIGDKAQQYILDAFYAAKDINPDIPRVIAHNQLFEPKGIDKYLTMKSNLFCQITPSRCCMDSLLTAETFKKLGGERFLRLNLWGNLAPEGVRITLGSDYPANLFEEMNPFRQIYHAAMLSNFPPNNVGLSVQDGVKGYTIYAAQQMGLSDITGSLKAGKNADFIIIDRDIFKCSLEDVKGTKVLNTYFQGECHTAMKPSCWRN</sequence>
<name>A0A4Q5H1U6_9BACE</name>
<dbReference type="SUPFAM" id="SSF51556">
    <property type="entry name" value="Metallo-dependent hydrolases"/>
    <property type="match status" value="1"/>
</dbReference>
<dbReference type="Gene3D" id="3.10.310.70">
    <property type="match status" value="1"/>
</dbReference>
<dbReference type="PANTHER" id="PTHR22642">
    <property type="entry name" value="IMIDAZOLONEPROPIONASE"/>
    <property type="match status" value="1"/>
</dbReference>
<keyword evidence="2" id="KW-0378">Hydrolase</keyword>
<keyword evidence="3" id="KW-1185">Reference proteome</keyword>